<gene>
    <name evidence="3" type="ORF">ENSA7_14620</name>
</gene>
<dbReference type="InterPro" id="IPR001509">
    <property type="entry name" value="Epimerase_deHydtase"/>
</dbReference>
<dbReference type="GO" id="GO:0005737">
    <property type="term" value="C:cytoplasm"/>
    <property type="evidence" value="ECO:0007669"/>
    <property type="project" value="TreeGrafter"/>
</dbReference>
<dbReference type="InterPro" id="IPR036291">
    <property type="entry name" value="NAD(P)-bd_dom_sf"/>
</dbReference>
<evidence type="ECO:0000313" key="3">
    <source>
        <dbReference type="EMBL" id="PRQ08830.1"/>
    </source>
</evidence>
<dbReference type="Gene3D" id="3.40.50.720">
    <property type="entry name" value="NAD(P)-binding Rossmann-like Domain"/>
    <property type="match status" value="1"/>
</dbReference>
<accession>A0A2S9YUS5</accession>
<dbReference type="RefSeq" id="WP_106088497.1">
    <property type="nucleotide sequence ID" value="NZ_PVNL01000035.1"/>
</dbReference>
<evidence type="ECO:0000256" key="1">
    <source>
        <dbReference type="SAM" id="MobiDB-lite"/>
    </source>
</evidence>
<reference evidence="3 4" key="1">
    <citation type="submission" date="2018-03" db="EMBL/GenBank/DDBJ databases">
        <title>Draft Genome Sequences of the Obligatory Marine Myxobacteria Enhygromyxa salina SWB007.</title>
        <authorList>
            <person name="Poehlein A."/>
            <person name="Moghaddam J.A."/>
            <person name="Harms H."/>
            <person name="Alanjari M."/>
            <person name="Koenig G.M."/>
            <person name="Daniel R."/>
            <person name="Schaeberle T.F."/>
        </authorList>
    </citation>
    <scope>NUCLEOTIDE SEQUENCE [LARGE SCALE GENOMIC DNA]</scope>
    <source>
        <strain evidence="3 4">SWB007</strain>
    </source>
</reference>
<dbReference type="Proteomes" id="UP000238823">
    <property type="component" value="Unassembled WGS sequence"/>
</dbReference>
<dbReference type="SUPFAM" id="SSF51735">
    <property type="entry name" value="NAD(P)-binding Rossmann-fold domains"/>
    <property type="match status" value="1"/>
</dbReference>
<dbReference type="InterPro" id="IPR051783">
    <property type="entry name" value="NAD(P)-dependent_oxidoreduct"/>
</dbReference>
<dbReference type="PANTHER" id="PTHR48079">
    <property type="entry name" value="PROTEIN YEEZ"/>
    <property type="match status" value="1"/>
</dbReference>
<evidence type="ECO:0000313" key="4">
    <source>
        <dbReference type="Proteomes" id="UP000238823"/>
    </source>
</evidence>
<dbReference type="EMBL" id="PVNL01000035">
    <property type="protein sequence ID" value="PRQ08830.1"/>
    <property type="molecule type" value="Genomic_DNA"/>
</dbReference>
<organism evidence="3 4">
    <name type="scientific">Enhygromyxa salina</name>
    <dbReference type="NCBI Taxonomy" id="215803"/>
    <lineage>
        <taxon>Bacteria</taxon>
        <taxon>Pseudomonadati</taxon>
        <taxon>Myxococcota</taxon>
        <taxon>Polyangia</taxon>
        <taxon>Nannocystales</taxon>
        <taxon>Nannocystaceae</taxon>
        <taxon>Enhygromyxa</taxon>
    </lineage>
</organism>
<sequence length="306" mass="32507">MRVFITGGSGFIGSAIINELIHGGHQVLALARSDASAEALVRAGVEVHRGDLEDLDSLREGVRLAEGVIHAGFIHDFSRYTQACEIDRRAIEALGSALGPEQPLVVTSGAAIAAGTDRPATEEDVSSRGSSEVPRVATEEATAALVAQGARVSVVRLPPSVHGVGDHGFVPMLISIARDQGVSAYIGEGDNRWCAVHRLDAAVAFRLALERAPSGARLHAVAEPEIPLRKLATMIGARLGLSVVSLDPEQAAAHFDWFARFAQLDMAVSSELTRERYGWRPTHPSLFADLEGPGYFGGEDPVVRTI</sequence>
<evidence type="ECO:0000259" key="2">
    <source>
        <dbReference type="Pfam" id="PF01370"/>
    </source>
</evidence>
<dbReference type="AlphaFoldDB" id="A0A2S9YUS5"/>
<feature type="region of interest" description="Disordered" evidence="1">
    <location>
        <begin position="115"/>
        <end position="134"/>
    </location>
</feature>
<dbReference type="GO" id="GO:0004029">
    <property type="term" value="F:aldehyde dehydrogenase (NAD+) activity"/>
    <property type="evidence" value="ECO:0007669"/>
    <property type="project" value="TreeGrafter"/>
</dbReference>
<comment type="caution">
    <text evidence="3">The sequence shown here is derived from an EMBL/GenBank/DDBJ whole genome shotgun (WGS) entry which is preliminary data.</text>
</comment>
<name>A0A2S9YUS5_9BACT</name>
<feature type="domain" description="NAD-dependent epimerase/dehydratase" evidence="2">
    <location>
        <begin position="3"/>
        <end position="213"/>
    </location>
</feature>
<dbReference type="Pfam" id="PF01370">
    <property type="entry name" value="Epimerase"/>
    <property type="match status" value="1"/>
</dbReference>
<proteinExistence type="predicted"/>
<protein>
    <submittedName>
        <fullName evidence="3">NAD dependent epimerase/dehydratase family protein</fullName>
    </submittedName>
</protein>
<dbReference type="OrthoDB" id="9814124at2"/>
<dbReference type="CDD" id="cd05262">
    <property type="entry name" value="SDR_a7"/>
    <property type="match status" value="1"/>
</dbReference>
<dbReference type="PANTHER" id="PTHR48079:SF6">
    <property type="entry name" value="NAD(P)-BINDING DOMAIN-CONTAINING PROTEIN-RELATED"/>
    <property type="match status" value="1"/>
</dbReference>